<evidence type="ECO:0000313" key="4">
    <source>
        <dbReference type="Proteomes" id="UP000824469"/>
    </source>
</evidence>
<dbReference type="PANTHER" id="PTHR31286:SF180">
    <property type="entry name" value="OS10G0362600 PROTEIN"/>
    <property type="match status" value="1"/>
</dbReference>
<evidence type="ECO:0000259" key="2">
    <source>
        <dbReference type="PROSITE" id="PS50158"/>
    </source>
</evidence>
<keyword evidence="4" id="KW-1185">Reference proteome</keyword>
<feature type="non-terminal residue" evidence="3">
    <location>
        <position position="1"/>
    </location>
</feature>
<dbReference type="AlphaFoldDB" id="A0AA38C9Z2"/>
<reference evidence="3 4" key="1">
    <citation type="journal article" date="2021" name="Nat. Plants">
        <title>The Taxus genome provides insights into paclitaxel biosynthesis.</title>
        <authorList>
            <person name="Xiong X."/>
            <person name="Gou J."/>
            <person name="Liao Q."/>
            <person name="Li Y."/>
            <person name="Zhou Q."/>
            <person name="Bi G."/>
            <person name="Li C."/>
            <person name="Du R."/>
            <person name="Wang X."/>
            <person name="Sun T."/>
            <person name="Guo L."/>
            <person name="Liang H."/>
            <person name="Lu P."/>
            <person name="Wu Y."/>
            <person name="Zhang Z."/>
            <person name="Ro D.K."/>
            <person name="Shang Y."/>
            <person name="Huang S."/>
            <person name="Yan J."/>
        </authorList>
    </citation>
    <scope>NUCLEOTIDE SEQUENCE [LARGE SCALE GENOMIC DNA]</scope>
    <source>
        <strain evidence="3">Ta-2019</strain>
    </source>
</reference>
<keyword evidence="1" id="KW-0863">Zinc-finger</keyword>
<dbReference type="InterPro" id="IPR040256">
    <property type="entry name" value="At4g02000-like"/>
</dbReference>
<dbReference type="Proteomes" id="UP000824469">
    <property type="component" value="Unassembled WGS sequence"/>
</dbReference>
<proteinExistence type="predicted"/>
<accession>A0AA38C9Z2</accession>
<keyword evidence="1" id="KW-0479">Metal-binding</keyword>
<dbReference type="OMA" id="HTMFARI"/>
<gene>
    <name evidence="3" type="ORF">KI387_028489</name>
</gene>
<feature type="non-terminal residue" evidence="3">
    <location>
        <position position="218"/>
    </location>
</feature>
<name>A0AA38C9Z2_TAXCH</name>
<dbReference type="GO" id="GO:0003676">
    <property type="term" value="F:nucleic acid binding"/>
    <property type="evidence" value="ECO:0007669"/>
    <property type="project" value="InterPro"/>
</dbReference>
<dbReference type="InterPro" id="IPR001878">
    <property type="entry name" value="Znf_CCHC"/>
</dbReference>
<comment type="caution">
    <text evidence="3">The sequence shown here is derived from an EMBL/GenBank/DDBJ whole genome shotgun (WGS) entry which is preliminary data.</text>
</comment>
<dbReference type="GO" id="GO:0008270">
    <property type="term" value="F:zinc ion binding"/>
    <property type="evidence" value="ECO:0007669"/>
    <property type="project" value="UniProtKB-KW"/>
</dbReference>
<protein>
    <recommendedName>
        <fullName evidence="2">CCHC-type domain-containing protein</fullName>
    </recommendedName>
</protein>
<evidence type="ECO:0000256" key="1">
    <source>
        <dbReference type="PROSITE-ProRule" id="PRU00047"/>
    </source>
</evidence>
<dbReference type="PANTHER" id="PTHR31286">
    <property type="entry name" value="GLYCINE-RICH CELL WALL STRUCTURAL PROTEIN 1.8-LIKE"/>
    <property type="match status" value="1"/>
</dbReference>
<evidence type="ECO:0000313" key="3">
    <source>
        <dbReference type="EMBL" id="KAH9296807.1"/>
    </source>
</evidence>
<feature type="domain" description="CCHC-type" evidence="2">
    <location>
        <begin position="88"/>
        <end position="102"/>
    </location>
</feature>
<organism evidence="3 4">
    <name type="scientific">Taxus chinensis</name>
    <name type="common">Chinese yew</name>
    <name type="synonym">Taxus wallichiana var. chinensis</name>
    <dbReference type="NCBI Taxonomy" id="29808"/>
    <lineage>
        <taxon>Eukaryota</taxon>
        <taxon>Viridiplantae</taxon>
        <taxon>Streptophyta</taxon>
        <taxon>Embryophyta</taxon>
        <taxon>Tracheophyta</taxon>
        <taxon>Spermatophyta</taxon>
        <taxon>Pinopsida</taxon>
        <taxon>Pinidae</taxon>
        <taxon>Conifers II</taxon>
        <taxon>Cupressales</taxon>
        <taxon>Taxaceae</taxon>
        <taxon>Taxus</taxon>
    </lineage>
</organism>
<dbReference type="EMBL" id="JAHRHJ020000010">
    <property type="protein sequence ID" value="KAH9296807.1"/>
    <property type="molecule type" value="Genomic_DNA"/>
</dbReference>
<dbReference type="PROSITE" id="PS50158">
    <property type="entry name" value="ZF_CCHC"/>
    <property type="match status" value="1"/>
</dbReference>
<sequence>ESFDTYPIWVRLPGLLLQLWNRSCLIAIGDTLGSCVVVDGKTSIQTHTMFARILVDIDTSKLLPAEINLQIGERLWVQRIDYERLALRCRRCFQTGHVTNDCEHSKRKTKTAWWKDSLPEHLTIDSNPAEDSSAPLQVDSPIVADLQANIEKIPTDYAPQIADSVSKEVSAPFPMGHIHIKSIADASIALDAGNPEWTVVDRKKKGNVKSKTPTTPDK</sequence>
<keyword evidence="1" id="KW-0862">Zinc</keyword>